<dbReference type="InterPro" id="IPR035919">
    <property type="entry name" value="EAL_sf"/>
</dbReference>
<evidence type="ECO:0000259" key="1">
    <source>
        <dbReference type="PROSITE" id="PS50883"/>
    </source>
</evidence>
<dbReference type="InterPro" id="IPR029787">
    <property type="entry name" value="Nucleotide_cyclase"/>
</dbReference>
<dbReference type="SMART" id="SM00267">
    <property type="entry name" value="GGDEF"/>
    <property type="match status" value="1"/>
</dbReference>
<sequence length="496" mass="54109">MLALGLISTSLFWYLADFHPELLGISDAEWFAPALMLVFMAGFGGYANGLIRELRSHATEHHRKSEEARLLARIDPLTKILNRATFLDDLNAKIRTAQTGAPVALFVVDLDRFKAMNDIFGHAFGDAVLKRVGHVLGREVGVENAGRLGGDEFAFMLTGAVSQSICETVGNRVLEALNEAVTVSGRSVQIEASIGVAWSPEHDIDRLDLMGCADLALYLAKQGGRGRVACFDSGLMKEERYRRQIERELRGAILMNELEIHYQPIHGLTDGRISSLEALVRWRHPVRGLISPADFIPIAERSSLIEKLGDWVFARVCADAAHWPGLKVSINVSPVQLKARGFLDMVKKCLLATGCSPQNIAIEITEGVIMDEMAGQAEHLRELRALGIGIWLDDFGSGYSGLSYLRDFPIDVIKIDKGLVQDMASNHANRVFVSAIAQLGHGLDRQVVAEGIETEADLTLARAAGCSHAQGYHFARPMAAKDIAAYAGFGASIRAA</sequence>
<dbReference type="EMBL" id="AP023361">
    <property type="protein sequence ID" value="BCJ89983.1"/>
    <property type="molecule type" value="Genomic_DNA"/>
</dbReference>
<dbReference type="Gene3D" id="3.30.70.270">
    <property type="match status" value="1"/>
</dbReference>
<evidence type="ECO:0000313" key="4">
    <source>
        <dbReference type="Proteomes" id="UP000515317"/>
    </source>
</evidence>
<gene>
    <name evidence="3" type="ORF">IZ6_07180</name>
</gene>
<dbReference type="Pfam" id="PF00563">
    <property type="entry name" value="EAL"/>
    <property type="match status" value="1"/>
</dbReference>
<organism evidence="3 4">
    <name type="scientific">Terrihabitans soli</name>
    <dbReference type="NCBI Taxonomy" id="708113"/>
    <lineage>
        <taxon>Bacteria</taxon>
        <taxon>Pseudomonadati</taxon>
        <taxon>Pseudomonadota</taxon>
        <taxon>Alphaproteobacteria</taxon>
        <taxon>Hyphomicrobiales</taxon>
        <taxon>Terrihabitans</taxon>
    </lineage>
</organism>
<dbReference type="AlphaFoldDB" id="A0A6S6QFV6"/>
<dbReference type="InterPro" id="IPR043128">
    <property type="entry name" value="Rev_trsase/Diguanyl_cyclase"/>
</dbReference>
<evidence type="ECO:0000259" key="2">
    <source>
        <dbReference type="PROSITE" id="PS50887"/>
    </source>
</evidence>
<keyword evidence="4" id="KW-1185">Reference proteome</keyword>
<accession>A0A6S6QFV6</accession>
<dbReference type="Gene3D" id="3.20.20.450">
    <property type="entry name" value="EAL domain"/>
    <property type="match status" value="1"/>
</dbReference>
<dbReference type="SUPFAM" id="SSF141868">
    <property type="entry name" value="EAL domain-like"/>
    <property type="match status" value="1"/>
</dbReference>
<evidence type="ECO:0008006" key="5">
    <source>
        <dbReference type="Google" id="ProtNLM"/>
    </source>
</evidence>
<evidence type="ECO:0000313" key="3">
    <source>
        <dbReference type="EMBL" id="BCJ89983.1"/>
    </source>
</evidence>
<dbReference type="InterPro" id="IPR052155">
    <property type="entry name" value="Biofilm_reg_signaling"/>
</dbReference>
<dbReference type="NCBIfam" id="TIGR00254">
    <property type="entry name" value="GGDEF"/>
    <property type="match status" value="1"/>
</dbReference>
<dbReference type="InterPro" id="IPR001633">
    <property type="entry name" value="EAL_dom"/>
</dbReference>
<dbReference type="Proteomes" id="UP000515317">
    <property type="component" value="Chromosome"/>
</dbReference>
<dbReference type="SMART" id="SM00052">
    <property type="entry name" value="EAL"/>
    <property type="match status" value="1"/>
</dbReference>
<dbReference type="Pfam" id="PF00990">
    <property type="entry name" value="GGDEF"/>
    <property type="match status" value="1"/>
</dbReference>
<reference evidence="3 4" key="1">
    <citation type="submission" date="2020-08" db="EMBL/GenBank/DDBJ databases">
        <title>Genome sequence of Rhizobiales bacterium strain IZ6.</title>
        <authorList>
            <person name="Nakai R."/>
            <person name="Naganuma T."/>
        </authorList>
    </citation>
    <scope>NUCLEOTIDE SEQUENCE [LARGE SCALE GENOMIC DNA]</scope>
    <source>
        <strain evidence="3 4">IZ6</strain>
    </source>
</reference>
<dbReference type="PROSITE" id="PS50883">
    <property type="entry name" value="EAL"/>
    <property type="match status" value="1"/>
</dbReference>
<dbReference type="KEGG" id="tso:IZ6_07180"/>
<protein>
    <recommendedName>
        <fullName evidence="5">EAL domain-containing protein</fullName>
    </recommendedName>
</protein>
<dbReference type="PANTHER" id="PTHR44757:SF2">
    <property type="entry name" value="BIOFILM ARCHITECTURE MAINTENANCE PROTEIN MBAA"/>
    <property type="match status" value="1"/>
</dbReference>
<dbReference type="InterPro" id="IPR000160">
    <property type="entry name" value="GGDEF_dom"/>
</dbReference>
<dbReference type="PROSITE" id="PS50887">
    <property type="entry name" value="GGDEF"/>
    <property type="match status" value="1"/>
</dbReference>
<dbReference type="CDD" id="cd01949">
    <property type="entry name" value="GGDEF"/>
    <property type="match status" value="1"/>
</dbReference>
<dbReference type="SUPFAM" id="SSF55073">
    <property type="entry name" value="Nucleotide cyclase"/>
    <property type="match status" value="1"/>
</dbReference>
<feature type="domain" description="GGDEF" evidence="2">
    <location>
        <begin position="101"/>
        <end position="233"/>
    </location>
</feature>
<proteinExistence type="predicted"/>
<name>A0A6S6QFV6_9HYPH</name>
<feature type="domain" description="EAL" evidence="1">
    <location>
        <begin position="242"/>
        <end position="491"/>
    </location>
</feature>
<dbReference type="CDD" id="cd01948">
    <property type="entry name" value="EAL"/>
    <property type="match status" value="1"/>
</dbReference>
<dbReference type="PANTHER" id="PTHR44757">
    <property type="entry name" value="DIGUANYLATE CYCLASE DGCP"/>
    <property type="match status" value="1"/>
</dbReference>